<keyword evidence="2" id="KW-1185">Reference proteome</keyword>
<dbReference type="InterPro" id="IPR029063">
    <property type="entry name" value="SAM-dependent_MTases_sf"/>
</dbReference>
<gene>
    <name evidence="1" type="ORF">BSAL_38000</name>
</gene>
<evidence type="ECO:0000313" key="2">
    <source>
        <dbReference type="Proteomes" id="UP000051952"/>
    </source>
</evidence>
<evidence type="ECO:0000313" key="1">
    <source>
        <dbReference type="EMBL" id="CUI15331.1"/>
    </source>
</evidence>
<proteinExistence type="predicted"/>
<accession>A0A0S4KJI8</accession>
<protein>
    <submittedName>
        <fullName evidence="1">Transmembrane protein, putative</fullName>
    </submittedName>
</protein>
<dbReference type="OrthoDB" id="269643at2759"/>
<dbReference type="EMBL" id="CYKH01002055">
    <property type="protein sequence ID" value="CUI15331.1"/>
    <property type="molecule type" value="Genomic_DNA"/>
</dbReference>
<dbReference type="Proteomes" id="UP000051952">
    <property type="component" value="Unassembled WGS sequence"/>
</dbReference>
<dbReference type="AlphaFoldDB" id="A0A0S4KJI8"/>
<sequence>MRLFIDKHRRGRNTFLFSVVTICGAVVGAYALPHFIVRKHATSLFKQHCSGRVLDLVPKVGDTATVGLLEASKAVRVEFLVDELVIDDGNYRIDETLPEAQQMARRLSMTLDHTCRNDELWVASPVTFAVVTRTEVSQRKEAELFEWVMVRHELCNLDDASVASVVNEGVRLLKPGGKLIVVEVGRGGVQWINKFVKWYHDQMRSTLYLGREYDKMPFASQLDCVHFKKQLLGFHHTIA</sequence>
<dbReference type="SUPFAM" id="SSF53335">
    <property type="entry name" value="S-adenosyl-L-methionine-dependent methyltransferases"/>
    <property type="match status" value="1"/>
</dbReference>
<dbReference type="VEuPathDB" id="TriTrypDB:BSAL_38000"/>
<feature type="non-terminal residue" evidence="1">
    <location>
        <position position="239"/>
    </location>
</feature>
<organism evidence="1 2">
    <name type="scientific">Bodo saltans</name>
    <name type="common">Flagellated protozoan</name>
    <dbReference type="NCBI Taxonomy" id="75058"/>
    <lineage>
        <taxon>Eukaryota</taxon>
        <taxon>Discoba</taxon>
        <taxon>Euglenozoa</taxon>
        <taxon>Kinetoplastea</taxon>
        <taxon>Metakinetoplastina</taxon>
        <taxon>Eubodonida</taxon>
        <taxon>Bodonidae</taxon>
        <taxon>Bodo</taxon>
    </lineage>
</organism>
<reference evidence="2" key="1">
    <citation type="submission" date="2015-09" db="EMBL/GenBank/DDBJ databases">
        <authorList>
            <consortium name="Pathogen Informatics"/>
        </authorList>
    </citation>
    <scope>NUCLEOTIDE SEQUENCE [LARGE SCALE GENOMIC DNA]</scope>
    <source>
        <strain evidence="2">Lake Konstanz</strain>
    </source>
</reference>
<dbReference type="Gene3D" id="3.40.50.150">
    <property type="entry name" value="Vaccinia Virus protein VP39"/>
    <property type="match status" value="1"/>
</dbReference>
<name>A0A0S4KJI8_BODSA</name>
<keyword evidence="1" id="KW-0472">Membrane</keyword>
<keyword evidence="1" id="KW-0812">Transmembrane</keyword>